<keyword evidence="7" id="KW-1185">Reference proteome</keyword>
<evidence type="ECO:0000256" key="1">
    <source>
        <dbReference type="ARBA" id="ARBA00022714"/>
    </source>
</evidence>
<protein>
    <submittedName>
        <fullName evidence="6">Rieske 2Fe-2S domain-containing protein</fullName>
    </submittedName>
</protein>
<organism evidence="6 7">
    <name type="scientific">Arcicella lustrica</name>
    <dbReference type="NCBI Taxonomy" id="2984196"/>
    <lineage>
        <taxon>Bacteria</taxon>
        <taxon>Pseudomonadati</taxon>
        <taxon>Bacteroidota</taxon>
        <taxon>Cytophagia</taxon>
        <taxon>Cytophagales</taxon>
        <taxon>Flectobacillaceae</taxon>
        <taxon>Arcicella</taxon>
    </lineage>
</organism>
<feature type="domain" description="Rieske" evidence="5">
    <location>
        <begin position="55"/>
        <end position="145"/>
    </location>
</feature>
<evidence type="ECO:0000256" key="4">
    <source>
        <dbReference type="ARBA" id="ARBA00023014"/>
    </source>
</evidence>
<keyword evidence="4" id="KW-0411">Iron-sulfur</keyword>
<comment type="caution">
    <text evidence="6">The sequence shown here is derived from an EMBL/GenBank/DDBJ whole genome shotgun (WGS) entry which is preliminary data.</text>
</comment>
<evidence type="ECO:0000256" key="3">
    <source>
        <dbReference type="ARBA" id="ARBA00023004"/>
    </source>
</evidence>
<dbReference type="EMBL" id="JAYGIM010000001">
    <property type="protein sequence ID" value="MEA5425136.1"/>
    <property type="molecule type" value="Genomic_DNA"/>
</dbReference>
<gene>
    <name evidence="6" type="ORF">VB798_01040</name>
</gene>
<keyword evidence="1" id="KW-0001">2Fe-2S</keyword>
<reference evidence="6 7" key="1">
    <citation type="submission" date="2023-12" db="EMBL/GenBank/DDBJ databases">
        <title>Novel species of the genus Arcicella isolated from rivers.</title>
        <authorList>
            <person name="Lu H."/>
        </authorList>
    </citation>
    <scope>NUCLEOTIDE SEQUENCE [LARGE SCALE GENOMIC DNA]</scope>
    <source>
        <strain evidence="6 7">DC25W</strain>
    </source>
</reference>
<evidence type="ECO:0000256" key="2">
    <source>
        <dbReference type="ARBA" id="ARBA00022723"/>
    </source>
</evidence>
<dbReference type="InterPro" id="IPR017941">
    <property type="entry name" value="Rieske_2Fe-2S"/>
</dbReference>
<keyword evidence="2" id="KW-0479">Metal-binding</keyword>
<dbReference type="SUPFAM" id="SSF50022">
    <property type="entry name" value="ISP domain"/>
    <property type="match status" value="1"/>
</dbReference>
<keyword evidence="3" id="KW-0408">Iron</keyword>
<dbReference type="Proteomes" id="UP001302222">
    <property type="component" value="Unassembled WGS sequence"/>
</dbReference>
<evidence type="ECO:0000259" key="5">
    <source>
        <dbReference type="PROSITE" id="PS51296"/>
    </source>
</evidence>
<evidence type="ECO:0000313" key="7">
    <source>
        <dbReference type="Proteomes" id="UP001302222"/>
    </source>
</evidence>
<proteinExistence type="predicted"/>
<sequence length="147" mass="15416">MSNQEKINRNEFLKSLGVKGAALLAIYCTGSSLTSCKNESSISPTQTGELLNLDLTSTVASALKTVGGYIRQNNVVVAKVNATDYVAVTQICSHEGKSEITFTNNQFYCTAHGATFNTSGKGLNGNGSGGIKVFKVSITGNILTVSN</sequence>
<dbReference type="RefSeq" id="WP_323255043.1">
    <property type="nucleotide sequence ID" value="NZ_JAYGIM010000001.1"/>
</dbReference>
<evidence type="ECO:0000313" key="6">
    <source>
        <dbReference type="EMBL" id="MEA5425136.1"/>
    </source>
</evidence>
<dbReference type="InterPro" id="IPR036922">
    <property type="entry name" value="Rieske_2Fe-2S_sf"/>
</dbReference>
<name>A0ABU5SD26_9BACT</name>
<dbReference type="Gene3D" id="2.102.10.10">
    <property type="entry name" value="Rieske [2Fe-2S] iron-sulphur domain"/>
    <property type="match status" value="1"/>
</dbReference>
<accession>A0ABU5SD26</accession>
<dbReference type="PROSITE" id="PS51296">
    <property type="entry name" value="RIESKE"/>
    <property type="match status" value="1"/>
</dbReference>
<dbReference type="Pfam" id="PF00355">
    <property type="entry name" value="Rieske"/>
    <property type="match status" value="1"/>
</dbReference>